<feature type="compositionally biased region" description="Acidic residues" evidence="10">
    <location>
        <begin position="1"/>
        <end position="12"/>
    </location>
</feature>
<feature type="region of interest" description="Disordered" evidence="10">
    <location>
        <begin position="36"/>
        <end position="120"/>
    </location>
</feature>
<comment type="similarity">
    <text evidence="2">Belongs to the sorting nexin family.</text>
</comment>
<evidence type="ECO:0000259" key="11">
    <source>
        <dbReference type="PROSITE" id="PS50195"/>
    </source>
</evidence>
<dbReference type="InterPro" id="IPR036871">
    <property type="entry name" value="PX_dom_sf"/>
</dbReference>
<evidence type="ECO:0000256" key="2">
    <source>
        <dbReference type="ARBA" id="ARBA00010883"/>
    </source>
</evidence>
<dbReference type="GO" id="GO:0005829">
    <property type="term" value="C:cytosol"/>
    <property type="evidence" value="ECO:0007669"/>
    <property type="project" value="GOC"/>
</dbReference>
<dbReference type="CDD" id="cd06867">
    <property type="entry name" value="PX_SNX41_42"/>
    <property type="match status" value="1"/>
</dbReference>
<dbReference type="GO" id="GO:0032266">
    <property type="term" value="F:phosphatidylinositol-3-phosphate binding"/>
    <property type="evidence" value="ECO:0007669"/>
    <property type="project" value="UniProtKB-ARBA"/>
</dbReference>
<dbReference type="AlphaFoldDB" id="A0A1Q3AED6"/>
<dbReference type="InterPro" id="IPR051079">
    <property type="entry name" value="Sorting_Nexin_Autophagy"/>
</dbReference>
<keyword evidence="3" id="KW-0813">Transport</keyword>
<feature type="region of interest" description="Disordered" evidence="10">
    <location>
        <begin position="526"/>
        <end position="564"/>
    </location>
</feature>
<keyword evidence="5" id="KW-0653">Protein transport</keyword>
<dbReference type="PROSITE" id="PS50195">
    <property type="entry name" value="PX"/>
    <property type="match status" value="1"/>
</dbReference>
<organism evidence="12 13">
    <name type="scientific">Zygosaccharomyces rouxii</name>
    <dbReference type="NCBI Taxonomy" id="4956"/>
    <lineage>
        <taxon>Eukaryota</taxon>
        <taxon>Fungi</taxon>
        <taxon>Dikarya</taxon>
        <taxon>Ascomycota</taxon>
        <taxon>Saccharomycotina</taxon>
        <taxon>Saccharomycetes</taxon>
        <taxon>Saccharomycetales</taxon>
        <taxon>Saccharomycetaceae</taxon>
        <taxon>Zygosaccharomyces</taxon>
    </lineage>
</organism>
<keyword evidence="8" id="KW-0472">Membrane</keyword>
<evidence type="ECO:0000256" key="6">
    <source>
        <dbReference type="ARBA" id="ARBA00023006"/>
    </source>
</evidence>
<dbReference type="Proteomes" id="UP000187013">
    <property type="component" value="Unassembled WGS sequence"/>
</dbReference>
<dbReference type="PANTHER" id="PTHR46979">
    <property type="entry name" value="SORTING NEXIN-41"/>
    <property type="match status" value="1"/>
</dbReference>
<dbReference type="Gene3D" id="1.20.1270.60">
    <property type="entry name" value="Arfaptin homology (AH) domain/BAR domain"/>
    <property type="match status" value="2"/>
</dbReference>
<feature type="coiled-coil region" evidence="9">
    <location>
        <begin position="453"/>
        <end position="480"/>
    </location>
</feature>
<evidence type="ECO:0000256" key="4">
    <source>
        <dbReference type="ARBA" id="ARBA00022753"/>
    </source>
</evidence>
<dbReference type="InterPro" id="IPR001683">
    <property type="entry name" value="PX_dom"/>
</dbReference>
<keyword evidence="4" id="KW-0967">Endosome</keyword>
<dbReference type="PANTHER" id="PTHR46979:SF2">
    <property type="entry name" value="SORTING NEXIN-41"/>
    <property type="match status" value="1"/>
</dbReference>
<feature type="region of interest" description="Disordered" evidence="10">
    <location>
        <begin position="1"/>
        <end position="20"/>
    </location>
</feature>
<dbReference type="SUPFAM" id="SSF64268">
    <property type="entry name" value="PX domain"/>
    <property type="match status" value="1"/>
</dbReference>
<dbReference type="EMBL" id="BDGX01000037">
    <property type="protein sequence ID" value="GAV54042.1"/>
    <property type="molecule type" value="Genomic_DNA"/>
</dbReference>
<evidence type="ECO:0000256" key="3">
    <source>
        <dbReference type="ARBA" id="ARBA00022448"/>
    </source>
</evidence>
<comment type="caution">
    <text evidence="12">The sequence shown here is derived from an EMBL/GenBank/DDBJ whole genome shotgun (WGS) entry which is preliminary data.</text>
</comment>
<dbReference type="Pfam" id="PF00787">
    <property type="entry name" value="PX"/>
    <property type="match status" value="1"/>
</dbReference>
<dbReference type="Gene3D" id="3.30.1520.10">
    <property type="entry name" value="Phox-like domain"/>
    <property type="match status" value="1"/>
</dbReference>
<keyword evidence="9" id="KW-0175">Coiled coil</keyword>
<evidence type="ECO:0000256" key="9">
    <source>
        <dbReference type="SAM" id="Coils"/>
    </source>
</evidence>
<dbReference type="InterPro" id="IPR027267">
    <property type="entry name" value="AH/BAR_dom_sf"/>
</dbReference>
<protein>
    <recommendedName>
        <fullName evidence="11">PX domain-containing protein</fullName>
    </recommendedName>
</protein>
<evidence type="ECO:0000256" key="1">
    <source>
        <dbReference type="ARBA" id="ARBA00004481"/>
    </source>
</evidence>
<evidence type="ECO:0000313" key="12">
    <source>
        <dbReference type="EMBL" id="GAV54042.1"/>
    </source>
</evidence>
<gene>
    <name evidence="12" type="ORF">ZYGR_0AK05440</name>
</gene>
<feature type="compositionally biased region" description="Basic and acidic residues" evidence="10">
    <location>
        <begin position="83"/>
        <end position="92"/>
    </location>
</feature>
<dbReference type="SMART" id="SM00312">
    <property type="entry name" value="PX"/>
    <property type="match status" value="1"/>
</dbReference>
<proteinExistence type="inferred from homology"/>
<dbReference type="GO" id="GO:0042147">
    <property type="term" value="P:retrograde transport, endosome to Golgi"/>
    <property type="evidence" value="ECO:0007669"/>
    <property type="project" value="InterPro"/>
</dbReference>
<evidence type="ECO:0000313" key="13">
    <source>
        <dbReference type="Proteomes" id="UP000187013"/>
    </source>
</evidence>
<comment type="subcellular location">
    <subcellularLocation>
        <location evidence="1">Endosome membrane</location>
        <topology evidence="1">Peripheral membrane protein</topology>
    </subcellularLocation>
</comment>
<reference evidence="12 13" key="1">
    <citation type="submission" date="2016-08" db="EMBL/GenBank/DDBJ databases">
        <title>Draft genome sequence of allopolyploid Zygosaccharomyces rouxii.</title>
        <authorList>
            <person name="Watanabe J."/>
            <person name="Uehara K."/>
            <person name="Mogi Y."/>
            <person name="Tsukioka Y."/>
        </authorList>
    </citation>
    <scope>NUCLEOTIDE SEQUENCE [LARGE SCALE GENOMIC DNA]</scope>
    <source>
        <strain evidence="12 13">NBRC 110957</strain>
    </source>
</reference>
<keyword evidence="6" id="KW-0072">Autophagy</keyword>
<evidence type="ECO:0000256" key="8">
    <source>
        <dbReference type="ARBA" id="ARBA00023136"/>
    </source>
</evidence>
<evidence type="ECO:0000256" key="7">
    <source>
        <dbReference type="ARBA" id="ARBA00023121"/>
    </source>
</evidence>
<name>A0A1Q3AED6_ZYGRO</name>
<accession>A0A1Q3AED6</accession>
<evidence type="ECO:0000256" key="10">
    <source>
        <dbReference type="SAM" id="MobiDB-lite"/>
    </source>
</evidence>
<dbReference type="GO" id="GO:0006914">
    <property type="term" value="P:autophagy"/>
    <property type="evidence" value="ECO:0007669"/>
    <property type="project" value="UniProtKB-KW"/>
</dbReference>
<dbReference type="InterPro" id="IPR044106">
    <property type="entry name" value="PX_Snx41/Atg20"/>
</dbReference>
<feature type="compositionally biased region" description="Acidic residues" evidence="10">
    <location>
        <begin position="97"/>
        <end position="108"/>
    </location>
</feature>
<dbReference type="GO" id="GO:0010008">
    <property type="term" value="C:endosome membrane"/>
    <property type="evidence" value="ECO:0007669"/>
    <property type="project" value="UniProtKB-SubCell"/>
</dbReference>
<dbReference type="GO" id="GO:0015031">
    <property type="term" value="P:protein transport"/>
    <property type="evidence" value="ECO:0007669"/>
    <property type="project" value="UniProtKB-KW"/>
</dbReference>
<feature type="domain" description="PX" evidence="11">
    <location>
        <begin position="126"/>
        <end position="263"/>
    </location>
</feature>
<feature type="compositionally biased region" description="Acidic residues" evidence="10">
    <location>
        <begin position="55"/>
        <end position="82"/>
    </location>
</feature>
<sequence length="648" mass="74201">MDIFGDSEEEDNNPFSGTNHLYASGIAAVKDGEDDFIPKGFLEDEPLMNSGTADQGDDQDEEQDGDQGEDQDGEADNEEEEERGLLMDHEEQGQQQGEEEEEEEEMGGEEERFGTTLSDTTAQFEPYVSLTMSMANNADHNTSLEADKEIHVTDAGEYKDPWGKRAIGYSVRFQDQEVVRRYSEFDTLRQALLRLLPTVVIPPIPSKHPLIKYFLSPLSAENDSKIIEKRKRMFSSFLNNCIKVPEIRDHIVFKKFLDPEYAWKNVLSSPPIVILPVNNLLAPPLNPTKPSPLHLLLPGPISISRLDSSAHSGTCLEVETQFVHLEAFFKKSKEVYQPLHKIVRQHRLHFHNLSSFFAELGAYYNAFSLEDNVIANARSMSQIRSLSNGIEKIGHGFDVNYVSSEILVDNLLSLFEEPLGEILQFLDDAARILQFRKLKQMQFQIIEHTMSKRENRIRSLQEAQNQIKRLENVLQKNAQESPTIAEAVRHIENSMHEGATPQPHQSSEDQPNEALLEGNTQNHLQNNQKKSMSSSSVFVGMPHAKLRRTRRSRSMELEPHQLTEAERQDEIQKLHKELDKLEECFKLVSRDIDEVNRSSLESLQRLSHYINDKWEFMLKNFTRSMINWLSECLKAWKNARSIVNAIES</sequence>
<keyword evidence="7" id="KW-0446">Lipid-binding</keyword>
<feature type="compositionally biased region" description="Basic and acidic residues" evidence="10">
    <location>
        <begin position="553"/>
        <end position="564"/>
    </location>
</feature>
<dbReference type="OrthoDB" id="289314at2759"/>
<evidence type="ECO:0000256" key="5">
    <source>
        <dbReference type="ARBA" id="ARBA00022927"/>
    </source>
</evidence>